<evidence type="ECO:0000313" key="12">
    <source>
        <dbReference type="EMBL" id="CEK91648.1"/>
    </source>
</evidence>
<sequence>MGSLFRSEEMRLCQLFLQTEAAYACVSELGELGIVQFKDLNENVNAFQRTFVTQIRRCEEMERKLRYTEKEILKDGMKIPDVLDNPKAPAPKEMIALEVEFEKMDTELRQVNTNNEALKQNHLELKELKEVLEGTQNYFAVYGQDIQHMMTEEIQVHEEAIIGSRQQQTAALGFYVGTVLREKVPVFERVMRFVTHGTVFMRVEEILRTFEDPLTGDSLHKCMFIVFYQGEQLRNKVKKVCEGMRGTIYPVPDSPQERHEMLHGVKTRITDLENVLAQSNEHRQRVLSKAQKEIRAWTIKVEKIKAIYHTMNMFKVHLNSLTAECWFPVKAIDDIRQGLSIGEKISGSNIPSVIQPMITDERPPTYYNCNKFVKGFQNIVDSYGVSTYGEVNPAPYTIITFPFLFAVMFGDAGHGLIMFLFGLFMILKEKSIGASRITNEIANTFFGGRYIIMMMGLFSVYTGIIYNDAFSKSFNVFGTQWNPNIPEEDLTTLGDAQIVLNPIYTHINSTAYLVGVDPIWQEAKNKILILNSLKMKMAIILGVIHMLFGVCLSVFNHIHFREYIDIFVKFIPELLFLGCLFGYLVSMIFYKWIKFDATLSSCAPALLIHYINMFMFKYEEPVNGNLCNPNLTFYEGQKPTQYIMFFLAILSVPVLLIVKPVYILAFRRRRGKKSDSYQPSDPLLSNEILPANPNVIALGLEKLENHGTKNPQSEAHGEAELAQINQGYQIDSHEGFGNGHSKEGPSNGTTVHDIEPEAKHEQSGGGGHGHGHEEMETGEIIIHQAIETIEFCLGCISHTASYLRLWALSLAHAQLSEVLWNMVLRLGLTVAGRYVGGVVTFVIFFIWANLTVAILLLMEGLSAFLHTLRLHWVEFQSKFYDGEGYAFEPFTFKHILKMQSLEEVTS</sequence>
<feature type="region of interest" description="Disordered" evidence="11">
    <location>
        <begin position="732"/>
        <end position="752"/>
    </location>
</feature>
<keyword evidence="8 9" id="KW-0472">Membrane</keyword>
<comment type="function">
    <text evidence="9">Essential component of the vacuolar proton pump (V-ATPase), a multimeric enzyme that catalyzes the translocation of protons across the membranes. Required for assembly and activity of the V-ATPase.</text>
</comment>
<keyword evidence="10" id="KW-0175">Coiled coil</keyword>
<keyword evidence="6 9" id="KW-1133">Transmembrane helix</keyword>
<dbReference type="Pfam" id="PF01496">
    <property type="entry name" value="V_ATPase_I"/>
    <property type="match status" value="1"/>
</dbReference>
<keyword evidence="4 9" id="KW-0812">Transmembrane</keyword>
<accession>A0A0B7BF69</accession>
<reference evidence="12" key="1">
    <citation type="submission" date="2014-12" db="EMBL/GenBank/DDBJ databases">
        <title>Insight into the proteome of Arion vulgaris.</title>
        <authorList>
            <person name="Aradska J."/>
            <person name="Bulat T."/>
            <person name="Smidak R."/>
            <person name="Sarate P."/>
            <person name="Gangsoo J."/>
            <person name="Sialana F."/>
            <person name="Bilban M."/>
            <person name="Lubec G."/>
        </authorList>
    </citation>
    <scope>NUCLEOTIDE SEQUENCE</scope>
    <source>
        <tissue evidence="12">Skin</tissue>
    </source>
</reference>
<comment type="similarity">
    <text evidence="2 9">Belongs to the V-ATPase 116 kDa subunit family.</text>
</comment>
<feature type="transmembrane region" description="Helical" evidence="9">
    <location>
        <begin position="642"/>
        <end position="665"/>
    </location>
</feature>
<evidence type="ECO:0000256" key="3">
    <source>
        <dbReference type="ARBA" id="ARBA00022448"/>
    </source>
</evidence>
<evidence type="ECO:0000256" key="8">
    <source>
        <dbReference type="ARBA" id="ARBA00023136"/>
    </source>
</evidence>
<evidence type="ECO:0000256" key="7">
    <source>
        <dbReference type="ARBA" id="ARBA00023065"/>
    </source>
</evidence>
<keyword evidence="3 9" id="KW-0813">Transport</keyword>
<evidence type="ECO:0000256" key="2">
    <source>
        <dbReference type="ARBA" id="ARBA00009904"/>
    </source>
</evidence>
<dbReference type="GO" id="GO:0051117">
    <property type="term" value="F:ATPase binding"/>
    <property type="evidence" value="ECO:0007669"/>
    <property type="project" value="TreeGrafter"/>
</dbReference>
<feature type="coiled-coil region" evidence="10">
    <location>
        <begin position="101"/>
        <end position="135"/>
    </location>
</feature>
<feature type="transmembrane region" description="Helical" evidence="9">
    <location>
        <begin position="537"/>
        <end position="558"/>
    </location>
</feature>
<dbReference type="EMBL" id="HACG01044783">
    <property type="protein sequence ID" value="CEK91648.1"/>
    <property type="molecule type" value="Transcribed_RNA"/>
</dbReference>
<feature type="transmembrane region" description="Helical" evidence="9">
    <location>
        <begin position="403"/>
        <end position="427"/>
    </location>
</feature>
<dbReference type="AlphaFoldDB" id="A0A0B7BF69"/>
<dbReference type="PANTHER" id="PTHR11629">
    <property type="entry name" value="VACUOLAR PROTON ATPASES"/>
    <property type="match status" value="1"/>
</dbReference>
<dbReference type="PIRSF" id="PIRSF001293">
    <property type="entry name" value="ATP6V0A1"/>
    <property type="match status" value="1"/>
</dbReference>
<organism evidence="12">
    <name type="scientific">Arion vulgaris</name>
    <dbReference type="NCBI Taxonomy" id="1028688"/>
    <lineage>
        <taxon>Eukaryota</taxon>
        <taxon>Metazoa</taxon>
        <taxon>Spiralia</taxon>
        <taxon>Lophotrochozoa</taxon>
        <taxon>Mollusca</taxon>
        <taxon>Gastropoda</taxon>
        <taxon>Heterobranchia</taxon>
        <taxon>Euthyneura</taxon>
        <taxon>Panpulmonata</taxon>
        <taxon>Eupulmonata</taxon>
        <taxon>Stylommatophora</taxon>
        <taxon>Helicina</taxon>
        <taxon>Arionoidea</taxon>
        <taxon>Arionidae</taxon>
        <taxon>Arion</taxon>
    </lineage>
</organism>
<dbReference type="GO" id="GO:0000220">
    <property type="term" value="C:vacuolar proton-transporting V-type ATPase, V0 domain"/>
    <property type="evidence" value="ECO:0007669"/>
    <property type="project" value="InterPro"/>
</dbReference>
<keyword evidence="5 9" id="KW-0375">Hydrogen ion transport</keyword>
<dbReference type="PANTHER" id="PTHR11629:SF63">
    <property type="entry name" value="V-TYPE PROTON ATPASE SUBUNIT A"/>
    <property type="match status" value="1"/>
</dbReference>
<evidence type="ECO:0000256" key="6">
    <source>
        <dbReference type="ARBA" id="ARBA00022989"/>
    </source>
</evidence>
<dbReference type="GO" id="GO:0005886">
    <property type="term" value="C:plasma membrane"/>
    <property type="evidence" value="ECO:0007669"/>
    <property type="project" value="TreeGrafter"/>
</dbReference>
<evidence type="ECO:0000256" key="4">
    <source>
        <dbReference type="ARBA" id="ARBA00022692"/>
    </source>
</evidence>
<evidence type="ECO:0000256" key="1">
    <source>
        <dbReference type="ARBA" id="ARBA00004141"/>
    </source>
</evidence>
<protein>
    <recommendedName>
        <fullName evidence="9">V-type proton ATPase subunit a</fullName>
    </recommendedName>
</protein>
<dbReference type="InterPro" id="IPR002490">
    <property type="entry name" value="V-ATPase_116kDa_su"/>
</dbReference>
<feature type="transmembrane region" description="Helical" evidence="9">
    <location>
        <begin position="834"/>
        <end position="858"/>
    </location>
</feature>
<gene>
    <name evidence="12" type="primary">ORF183991</name>
    <name evidence="13" type="synonym">ORF184017</name>
</gene>
<evidence type="ECO:0000313" key="13">
    <source>
        <dbReference type="EMBL" id="CEK91650.1"/>
    </source>
</evidence>
<dbReference type="EMBL" id="HACG01044785">
    <property type="protein sequence ID" value="CEK91650.1"/>
    <property type="molecule type" value="Transcribed_RNA"/>
</dbReference>
<dbReference type="GO" id="GO:0007035">
    <property type="term" value="P:vacuolar acidification"/>
    <property type="evidence" value="ECO:0007669"/>
    <property type="project" value="TreeGrafter"/>
</dbReference>
<evidence type="ECO:0000256" key="11">
    <source>
        <dbReference type="SAM" id="MobiDB-lite"/>
    </source>
</evidence>
<feature type="transmembrane region" description="Helical" evidence="9">
    <location>
        <begin position="448"/>
        <end position="466"/>
    </location>
</feature>
<evidence type="ECO:0000256" key="9">
    <source>
        <dbReference type="RuleBase" id="RU361189"/>
    </source>
</evidence>
<name>A0A0B7BF69_9EUPU</name>
<evidence type="ECO:0000256" key="10">
    <source>
        <dbReference type="SAM" id="Coils"/>
    </source>
</evidence>
<dbReference type="InterPro" id="IPR026028">
    <property type="entry name" value="V-type_ATPase_116kDa_su_euka"/>
</dbReference>
<evidence type="ECO:0000256" key="5">
    <source>
        <dbReference type="ARBA" id="ARBA00022781"/>
    </source>
</evidence>
<dbReference type="GO" id="GO:0046961">
    <property type="term" value="F:proton-transporting ATPase activity, rotational mechanism"/>
    <property type="evidence" value="ECO:0007669"/>
    <property type="project" value="InterPro"/>
</dbReference>
<feature type="transmembrane region" description="Helical" evidence="9">
    <location>
        <begin position="570"/>
        <end position="590"/>
    </location>
</feature>
<keyword evidence="7 9" id="KW-0406">Ion transport</keyword>
<proteinExistence type="inferred from homology"/>
<comment type="subcellular location">
    <subcellularLocation>
        <location evidence="1">Membrane</location>
        <topology evidence="1">Multi-pass membrane protein</topology>
    </subcellularLocation>
</comment>